<dbReference type="InterPro" id="IPR006061">
    <property type="entry name" value="SBP_1_CS"/>
</dbReference>
<evidence type="ECO:0000256" key="3">
    <source>
        <dbReference type="ARBA" id="ARBA00022597"/>
    </source>
</evidence>
<sequence length="422" mass="47173">MKQKSMIILCLTFVFLLSACGNDEVIKTENELLQDEQVDQSGEPEKPSQLTMWVHHEEAQLNAYEKITEKFTEEFGIEVELVPYGQGDQLEGISLDGPSGLGPDLFYSAHDQVGNIYNQGLAAELELTENQKERLENYNEDVVNSFSYNGEQYGIPAVVETYVLFYNKSLIDEAPATVNEMMDIANTFKDEEKYGFVIDASNFYFVYPFLTASGGYVFEETKPGEFDVNAVGLNSEGAISGGELIQSWFKEELIPVGMTFDIMNDLFIAGDAAMAVNGPWAIPSYEEALGDDLGISTLPAWESDPISSFSGNKGWLVNYYSENIYWATELALYITNAESGSLYYQIANELPANLKAEVKDEKMQPVLDQIEFATVMPNVPEMDQVWEPMADALQFISQGEDPESVLNEAVEKINQQIEIARQ</sequence>
<reference evidence="8" key="1">
    <citation type="submission" date="2022-11" db="EMBL/GenBank/DDBJ databases">
        <title>WGS of Natronobacillus azotifigens 24KS-1, an anaerobic diazotrophic haloalkaliphile from soda-rich habitats.</title>
        <authorList>
            <person name="Sorokin D.Y."/>
            <person name="Merkel A.Y."/>
        </authorList>
    </citation>
    <scope>NUCLEOTIDE SEQUENCE</scope>
    <source>
        <strain evidence="8">24KS-1</strain>
    </source>
</reference>
<keyword evidence="9" id="KW-1185">Reference proteome</keyword>
<keyword evidence="3 6" id="KW-0762">Sugar transport</keyword>
<dbReference type="EMBL" id="JAPRAT010000036">
    <property type="protein sequence ID" value="MCZ0704422.1"/>
    <property type="molecule type" value="Genomic_DNA"/>
</dbReference>
<protein>
    <recommendedName>
        <fullName evidence="5 6">Maltodextrin-binding protein</fullName>
    </recommendedName>
</protein>
<dbReference type="PROSITE" id="PS01037">
    <property type="entry name" value="SBP_BACTERIAL_1"/>
    <property type="match status" value="1"/>
</dbReference>
<evidence type="ECO:0000256" key="5">
    <source>
        <dbReference type="ARBA" id="ARBA00030303"/>
    </source>
</evidence>
<dbReference type="PANTHER" id="PTHR30061">
    <property type="entry name" value="MALTOSE-BINDING PERIPLASMIC PROTEIN"/>
    <property type="match status" value="1"/>
</dbReference>
<evidence type="ECO:0000256" key="2">
    <source>
        <dbReference type="ARBA" id="ARBA00022448"/>
    </source>
</evidence>
<dbReference type="InterPro" id="IPR006059">
    <property type="entry name" value="SBP"/>
</dbReference>
<keyword evidence="4 6" id="KW-0732">Signal</keyword>
<evidence type="ECO:0000256" key="1">
    <source>
        <dbReference type="ARBA" id="ARBA00008520"/>
    </source>
</evidence>
<evidence type="ECO:0000313" key="9">
    <source>
        <dbReference type="Proteomes" id="UP001084197"/>
    </source>
</evidence>
<evidence type="ECO:0000256" key="7">
    <source>
        <dbReference type="SAM" id="Coils"/>
    </source>
</evidence>
<organism evidence="8 9">
    <name type="scientific">Natronobacillus azotifigens</name>
    <dbReference type="NCBI Taxonomy" id="472978"/>
    <lineage>
        <taxon>Bacteria</taxon>
        <taxon>Bacillati</taxon>
        <taxon>Bacillota</taxon>
        <taxon>Bacilli</taxon>
        <taxon>Bacillales</taxon>
        <taxon>Bacillaceae</taxon>
        <taxon>Natronobacillus</taxon>
    </lineage>
</organism>
<feature type="signal peptide" evidence="6">
    <location>
        <begin position="1"/>
        <end position="19"/>
    </location>
</feature>
<keyword evidence="2 6" id="KW-0813">Transport</keyword>
<proteinExistence type="inferred from homology"/>
<accession>A0A9J6RG63</accession>
<comment type="similarity">
    <text evidence="1 6">Belongs to the bacterial solute-binding protein 1 family.</text>
</comment>
<dbReference type="GO" id="GO:0015144">
    <property type="term" value="F:carbohydrate transmembrane transporter activity"/>
    <property type="evidence" value="ECO:0007669"/>
    <property type="project" value="InterPro"/>
</dbReference>
<gene>
    <name evidence="8" type="ORF">OWO01_14525</name>
</gene>
<dbReference type="Pfam" id="PF13416">
    <property type="entry name" value="SBP_bac_8"/>
    <property type="match status" value="1"/>
</dbReference>
<keyword evidence="7" id="KW-0175">Coiled coil</keyword>
<dbReference type="RefSeq" id="WP_268781194.1">
    <property type="nucleotide sequence ID" value="NZ_JAPRAT010000036.1"/>
</dbReference>
<evidence type="ECO:0000313" key="8">
    <source>
        <dbReference type="EMBL" id="MCZ0704422.1"/>
    </source>
</evidence>
<keyword evidence="6" id="KW-0449">Lipoprotein</keyword>
<dbReference type="GO" id="GO:0042956">
    <property type="term" value="P:maltodextrin transmembrane transport"/>
    <property type="evidence" value="ECO:0007669"/>
    <property type="project" value="TreeGrafter"/>
</dbReference>
<feature type="coiled-coil region" evidence="7">
    <location>
        <begin position="118"/>
        <end position="145"/>
    </location>
</feature>
<comment type="caution">
    <text evidence="8">The sequence shown here is derived from an EMBL/GenBank/DDBJ whole genome shotgun (WGS) entry which is preliminary data.</text>
</comment>
<keyword evidence="6" id="KW-0472">Membrane</keyword>
<evidence type="ECO:0000256" key="6">
    <source>
        <dbReference type="RuleBase" id="RU365005"/>
    </source>
</evidence>
<dbReference type="GO" id="GO:0055052">
    <property type="term" value="C:ATP-binding cassette (ABC) transporter complex, substrate-binding subunit-containing"/>
    <property type="evidence" value="ECO:0007669"/>
    <property type="project" value="TreeGrafter"/>
</dbReference>
<comment type="subcellular location">
    <subcellularLocation>
        <location evidence="6">Cell membrane</location>
        <topology evidence="6">Lipid-anchor</topology>
    </subcellularLocation>
</comment>
<dbReference type="Proteomes" id="UP001084197">
    <property type="component" value="Unassembled WGS sequence"/>
</dbReference>
<dbReference type="PRINTS" id="PR00181">
    <property type="entry name" value="MALTOSEBP"/>
</dbReference>
<dbReference type="Gene3D" id="3.40.190.10">
    <property type="entry name" value="Periplasmic binding protein-like II"/>
    <property type="match status" value="2"/>
</dbReference>
<dbReference type="SUPFAM" id="SSF53850">
    <property type="entry name" value="Periplasmic binding protein-like II"/>
    <property type="match status" value="1"/>
</dbReference>
<name>A0A9J6RG63_9BACI</name>
<dbReference type="GO" id="GO:0015768">
    <property type="term" value="P:maltose transport"/>
    <property type="evidence" value="ECO:0007669"/>
    <property type="project" value="TreeGrafter"/>
</dbReference>
<dbReference type="PANTHER" id="PTHR30061:SF50">
    <property type="entry name" value="MALTOSE_MALTODEXTRIN-BINDING PERIPLASMIC PROTEIN"/>
    <property type="match status" value="1"/>
</dbReference>
<dbReference type="InterPro" id="IPR006060">
    <property type="entry name" value="Maltose/Cyclodextrin-bd"/>
</dbReference>
<dbReference type="AlphaFoldDB" id="A0A9J6RG63"/>
<evidence type="ECO:0000256" key="4">
    <source>
        <dbReference type="ARBA" id="ARBA00022729"/>
    </source>
</evidence>
<keyword evidence="6" id="KW-1003">Cell membrane</keyword>
<dbReference type="GO" id="GO:1901982">
    <property type="term" value="F:maltose binding"/>
    <property type="evidence" value="ECO:0007669"/>
    <property type="project" value="TreeGrafter"/>
</dbReference>
<dbReference type="PROSITE" id="PS51257">
    <property type="entry name" value="PROKAR_LIPOPROTEIN"/>
    <property type="match status" value="1"/>
</dbReference>
<feature type="chain" id="PRO_5039963217" description="Maltodextrin-binding protein" evidence="6">
    <location>
        <begin position="20"/>
        <end position="422"/>
    </location>
</feature>